<dbReference type="SUPFAM" id="SSF57756">
    <property type="entry name" value="Retrovirus zinc finger-like domains"/>
    <property type="match status" value="1"/>
</dbReference>
<keyword evidence="1" id="KW-0862">Zinc</keyword>
<comment type="caution">
    <text evidence="4">The sequence shown here is derived from an EMBL/GenBank/DDBJ whole genome shotgun (WGS) entry which is preliminary data.</text>
</comment>
<dbReference type="SMART" id="SM00343">
    <property type="entry name" value="ZnF_C2HC"/>
    <property type="match status" value="1"/>
</dbReference>
<evidence type="ECO:0000313" key="5">
    <source>
        <dbReference type="Proteomes" id="UP001058974"/>
    </source>
</evidence>
<evidence type="ECO:0000256" key="1">
    <source>
        <dbReference type="PROSITE-ProRule" id="PRU00047"/>
    </source>
</evidence>
<feature type="region of interest" description="Disordered" evidence="2">
    <location>
        <begin position="342"/>
        <end position="361"/>
    </location>
</feature>
<sequence length="361" mass="40524">MDKSLPELLAMLRTAEQNLKSKGKSILMIGNGKRQNKRPTKHGDKGKGKEVAKPKPTVDALKPNGGIAKEGTCFHCGKTGHWKRNCPKYLEDKKNGGLKGSRDLAKGEVDLRVGNGAKVNKTPYEIWSGKRPHMSYIKIWGCEVYVKRQISTKLEPKSDKCLFMGYPKETRGYYFYNPSEGKVFVARTGVFLEKDFISKGTSGRKVEFEEIQESQSIDTPMEELEQETQVVILKSSKQDTVADSTTEAEYIAASNAEKGIVWIKKFISELGIVPSIVDPIGLSYDNNGAIAQAKEPRSHQRSKHILRRYHLIREIIDRGDVKICKVPTLDNIVDPLTKPLAQQKHDGHTRSMGIRGMPDWL</sequence>
<dbReference type="GO" id="GO:0003676">
    <property type="term" value="F:nucleic acid binding"/>
    <property type="evidence" value="ECO:0007669"/>
    <property type="project" value="InterPro"/>
</dbReference>
<keyword evidence="5" id="KW-1185">Reference proteome</keyword>
<keyword evidence="1" id="KW-0863">Zinc-finger</keyword>
<dbReference type="Proteomes" id="UP001058974">
    <property type="component" value="Chromosome 6"/>
</dbReference>
<dbReference type="InterPro" id="IPR036875">
    <property type="entry name" value="Znf_CCHC_sf"/>
</dbReference>
<dbReference type="InterPro" id="IPR001878">
    <property type="entry name" value="Znf_CCHC"/>
</dbReference>
<gene>
    <name evidence="4" type="ORF">KIW84_062365</name>
</gene>
<evidence type="ECO:0000313" key="4">
    <source>
        <dbReference type="EMBL" id="KAI5396131.1"/>
    </source>
</evidence>
<reference evidence="4 5" key="1">
    <citation type="journal article" date="2022" name="Nat. Genet.">
        <title>Improved pea reference genome and pan-genome highlight genomic features and evolutionary characteristics.</title>
        <authorList>
            <person name="Yang T."/>
            <person name="Liu R."/>
            <person name="Luo Y."/>
            <person name="Hu S."/>
            <person name="Wang D."/>
            <person name="Wang C."/>
            <person name="Pandey M.K."/>
            <person name="Ge S."/>
            <person name="Xu Q."/>
            <person name="Li N."/>
            <person name="Li G."/>
            <person name="Huang Y."/>
            <person name="Saxena R.K."/>
            <person name="Ji Y."/>
            <person name="Li M."/>
            <person name="Yan X."/>
            <person name="He Y."/>
            <person name="Liu Y."/>
            <person name="Wang X."/>
            <person name="Xiang C."/>
            <person name="Varshney R.K."/>
            <person name="Ding H."/>
            <person name="Gao S."/>
            <person name="Zong X."/>
        </authorList>
    </citation>
    <scope>NUCLEOTIDE SEQUENCE [LARGE SCALE GENOMIC DNA]</scope>
    <source>
        <strain evidence="4 5">cv. Zhongwan 6</strain>
    </source>
</reference>
<proteinExistence type="predicted"/>
<feature type="region of interest" description="Disordered" evidence="2">
    <location>
        <begin position="28"/>
        <end position="57"/>
    </location>
</feature>
<keyword evidence="1" id="KW-0479">Metal-binding</keyword>
<dbReference type="Gramene" id="Psat06G0236500-T1">
    <property type="protein sequence ID" value="KAI5396131.1"/>
    <property type="gene ID" value="KIW84_062365"/>
</dbReference>
<feature type="domain" description="CCHC-type" evidence="3">
    <location>
        <begin position="73"/>
        <end position="88"/>
    </location>
</feature>
<evidence type="ECO:0000259" key="3">
    <source>
        <dbReference type="PROSITE" id="PS50158"/>
    </source>
</evidence>
<dbReference type="PANTHER" id="PTHR11439:SF496">
    <property type="entry name" value="RNA-DIRECTED DNA POLYMERASE"/>
    <property type="match status" value="1"/>
</dbReference>
<dbReference type="Pfam" id="PF00098">
    <property type="entry name" value="zf-CCHC"/>
    <property type="match status" value="1"/>
</dbReference>
<dbReference type="GO" id="GO:0008270">
    <property type="term" value="F:zinc ion binding"/>
    <property type="evidence" value="ECO:0007669"/>
    <property type="project" value="UniProtKB-KW"/>
</dbReference>
<dbReference type="Gene3D" id="4.10.60.10">
    <property type="entry name" value="Zinc finger, CCHC-type"/>
    <property type="match status" value="1"/>
</dbReference>
<dbReference type="InterPro" id="IPR057670">
    <property type="entry name" value="SH3_retrovirus"/>
</dbReference>
<evidence type="ECO:0000256" key="2">
    <source>
        <dbReference type="SAM" id="MobiDB-lite"/>
    </source>
</evidence>
<dbReference type="AlphaFoldDB" id="A0A9D4W685"/>
<dbReference type="PANTHER" id="PTHR11439">
    <property type="entry name" value="GAG-POL-RELATED RETROTRANSPOSON"/>
    <property type="match status" value="1"/>
</dbReference>
<dbReference type="Pfam" id="PF25597">
    <property type="entry name" value="SH3_retrovirus"/>
    <property type="match status" value="1"/>
</dbReference>
<name>A0A9D4W685_PEA</name>
<organism evidence="4 5">
    <name type="scientific">Pisum sativum</name>
    <name type="common">Garden pea</name>
    <name type="synonym">Lathyrus oleraceus</name>
    <dbReference type="NCBI Taxonomy" id="3888"/>
    <lineage>
        <taxon>Eukaryota</taxon>
        <taxon>Viridiplantae</taxon>
        <taxon>Streptophyta</taxon>
        <taxon>Embryophyta</taxon>
        <taxon>Tracheophyta</taxon>
        <taxon>Spermatophyta</taxon>
        <taxon>Magnoliopsida</taxon>
        <taxon>eudicotyledons</taxon>
        <taxon>Gunneridae</taxon>
        <taxon>Pentapetalae</taxon>
        <taxon>rosids</taxon>
        <taxon>fabids</taxon>
        <taxon>Fabales</taxon>
        <taxon>Fabaceae</taxon>
        <taxon>Papilionoideae</taxon>
        <taxon>50 kb inversion clade</taxon>
        <taxon>NPAAA clade</taxon>
        <taxon>Hologalegina</taxon>
        <taxon>IRL clade</taxon>
        <taxon>Fabeae</taxon>
        <taxon>Lathyrus</taxon>
    </lineage>
</organism>
<feature type="compositionally biased region" description="Basic and acidic residues" evidence="2">
    <location>
        <begin position="41"/>
        <end position="53"/>
    </location>
</feature>
<accession>A0A9D4W685</accession>
<dbReference type="EMBL" id="JAMSHJ010000006">
    <property type="protein sequence ID" value="KAI5396131.1"/>
    <property type="molecule type" value="Genomic_DNA"/>
</dbReference>
<dbReference type="PROSITE" id="PS50158">
    <property type="entry name" value="ZF_CCHC"/>
    <property type="match status" value="1"/>
</dbReference>
<dbReference type="CDD" id="cd09272">
    <property type="entry name" value="RNase_HI_RT_Ty1"/>
    <property type="match status" value="1"/>
</dbReference>
<protein>
    <recommendedName>
        <fullName evidence="3">CCHC-type domain-containing protein</fullName>
    </recommendedName>
</protein>